<proteinExistence type="predicted"/>
<evidence type="ECO:0000313" key="1">
    <source>
        <dbReference type="EMBL" id="KAF8770036.1"/>
    </source>
</evidence>
<dbReference type="EMBL" id="JABXBU010002228">
    <property type="protein sequence ID" value="KAF8770036.1"/>
    <property type="molecule type" value="Genomic_DNA"/>
</dbReference>
<organism evidence="1 2">
    <name type="scientific">Argiope bruennichi</name>
    <name type="common">Wasp spider</name>
    <name type="synonym">Aranea bruennichi</name>
    <dbReference type="NCBI Taxonomy" id="94029"/>
    <lineage>
        <taxon>Eukaryota</taxon>
        <taxon>Metazoa</taxon>
        <taxon>Ecdysozoa</taxon>
        <taxon>Arthropoda</taxon>
        <taxon>Chelicerata</taxon>
        <taxon>Arachnida</taxon>
        <taxon>Araneae</taxon>
        <taxon>Araneomorphae</taxon>
        <taxon>Entelegynae</taxon>
        <taxon>Araneoidea</taxon>
        <taxon>Araneidae</taxon>
        <taxon>Argiope</taxon>
    </lineage>
</organism>
<sequence>MHEEETNLHTSFHSIAHHQTEGCSSERMDCSAELRIGNVSTSQCSFLFDYQISKICMRKKTNLQTSFHSIAHHQTEGCSSSKNGFCLSRVQDWKRIYHIAHHQTEGCSSGRMDFSAERRIGNVSTSPCSFLFDYQISKICMRKKQIFTRPFTALLIIKQKVVLPEEWTAQPSAGLETYLPVRALSSLTIKFPKYA</sequence>
<reference evidence="1" key="2">
    <citation type="submission" date="2020-06" db="EMBL/GenBank/DDBJ databases">
        <authorList>
            <person name="Sheffer M."/>
        </authorList>
    </citation>
    <scope>NUCLEOTIDE SEQUENCE</scope>
</reference>
<evidence type="ECO:0000313" key="2">
    <source>
        <dbReference type="Proteomes" id="UP000807504"/>
    </source>
</evidence>
<dbReference type="AlphaFoldDB" id="A0A8T0EAK0"/>
<keyword evidence="2" id="KW-1185">Reference proteome</keyword>
<comment type="caution">
    <text evidence="1">The sequence shown here is derived from an EMBL/GenBank/DDBJ whole genome shotgun (WGS) entry which is preliminary data.</text>
</comment>
<name>A0A8T0EAK0_ARGBR</name>
<reference evidence="1" key="1">
    <citation type="journal article" date="2020" name="bioRxiv">
        <title>Chromosome-level reference genome of the European wasp spider Argiope bruennichi: a resource for studies on range expansion and evolutionary adaptation.</title>
        <authorList>
            <person name="Sheffer M.M."/>
            <person name="Hoppe A."/>
            <person name="Krehenwinkel H."/>
            <person name="Uhl G."/>
            <person name="Kuss A.W."/>
            <person name="Jensen L."/>
            <person name="Jensen C."/>
            <person name="Gillespie R.G."/>
            <person name="Hoff K.J."/>
            <person name="Prost S."/>
        </authorList>
    </citation>
    <scope>NUCLEOTIDE SEQUENCE</scope>
</reference>
<accession>A0A8T0EAK0</accession>
<gene>
    <name evidence="1" type="ORF">HNY73_017610</name>
</gene>
<protein>
    <submittedName>
        <fullName evidence="1">Uncharacterized protein</fullName>
    </submittedName>
</protein>
<dbReference type="Proteomes" id="UP000807504">
    <property type="component" value="Unassembled WGS sequence"/>
</dbReference>